<keyword evidence="2" id="KW-1185">Reference proteome</keyword>
<dbReference type="EMBL" id="BNJF01000001">
    <property type="protein sequence ID" value="GHO43401.1"/>
    <property type="molecule type" value="Genomic_DNA"/>
</dbReference>
<organism evidence="1 2">
    <name type="scientific">Ktedonospora formicarum</name>
    <dbReference type="NCBI Taxonomy" id="2778364"/>
    <lineage>
        <taxon>Bacteria</taxon>
        <taxon>Bacillati</taxon>
        <taxon>Chloroflexota</taxon>
        <taxon>Ktedonobacteria</taxon>
        <taxon>Ktedonobacterales</taxon>
        <taxon>Ktedonobacteraceae</taxon>
        <taxon>Ktedonospora</taxon>
    </lineage>
</organism>
<evidence type="ECO:0000313" key="2">
    <source>
        <dbReference type="Proteomes" id="UP000612362"/>
    </source>
</evidence>
<protein>
    <submittedName>
        <fullName evidence="1">Uncharacterized protein</fullName>
    </submittedName>
</protein>
<gene>
    <name evidence="1" type="ORF">KSX_15640</name>
</gene>
<dbReference type="AlphaFoldDB" id="A0A8J3HUA1"/>
<accession>A0A8J3HUA1</accession>
<name>A0A8J3HUA1_9CHLR</name>
<reference evidence="1" key="1">
    <citation type="submission" date="2020-10" db="EMBL/GenBank/DDBJ databases">
        <title>Taxonomic study of unclassified bacteria belonging to the class Ktedonobacteria.</title>
        <authorList>
            <person name="Yabe S."/>
            <person name="Wang C.M."/>
            <person name="Zheng Y."/>
            <person name="Sakai Y."/>
            <person name="Cavaletti L."/>
            <person name="Monciardini P."/>
            <person name="Donadio S."/>
        </authorList>
    </citation>
    <scope>NUCLEOTIDE SEQUENCE</scope>
    <source>
        <strain evidence="1">SOSP1-1</strain>
    </source>
</reference>
<sequence>MATTGELRAIIEDLELVDIGDAATYLGEEANVGGGDVALSEQIILPLLNDLKCGCGREEACSLML</sequence>
<evidence type="ECO:0000313" key="1">
    <source>
        <dbReference type="EMBL" id="GHO43401.1"/>
    </source>
</evidence>
<dbReference type="RefSeq" id="WP_220192877.1">
    <property type="nucleotide sequence ID" value="NZ_BNJF01000001.1"/>
</dbReference>
<comment type="caution">
    <text evidence="1">The sequence shown here is derived from an EMBL/GenBank/DDBJ whole genome shotgun (WGS) entry which is preliminary data.</text>
</comment>
<dbReference type="Proteomes" id="UP000612362">
    <property type="component" value="Unassembled WGS sequence"/>
</dbReference>
<proteinExistence type="predicted"/>